<evidence type="ECO:0000256" key="1">
    <source>
        <dbReference type="ARBA" id="ARBA00004141"/>
    </source>
</evidence>
<dbReference type="Proteomes" id="UP001177023">
    <property type="component" value="Unassembled WGS sequence"/>
</dbReference>
<evidence type="ECO:0000256" key="8">
    <source>
        <dbReference type="SAM" id="Phobius"/>
    </source>
</evidence>
<evidence type="ECO:0000256" key="6">
    <source>
        <dbReference type="ARBA" id="ARBA00023136"/>
    </source>
</evidence>
<evidence type="ECO:0000256" key="2">
    <source>
        <dbReference type="ARBA" id="ARBA00022448"/>
    </source>
</evidence>
<evidence type="ECO:0000313" key="9">
    <source>
        <dbReference type="EMBL" id="CAJ0578285.1"/>
    </source>
</evidence>
<dbReference type="GO" id="GO:0089718">
    <property type="term" value="P:amino acid import across plasma membrane"/>
    <property type="evidence" value="ECO:0007669"/>
    <property type="project" value="TreeGrafter"/>
</dbReference>
<dbReference type="GO" id="GO:0005886">
    <property type="term" value="C:plasma membrane"/>
    <property type="evidence" value="ECO:0007669"/>
    <property type="project" value="TreeGrafter"/>
</dbReference>
<dbReference type="Pfam" id="PF00209">
    <property type="entry name" value="SNF"/>
    <property type="match status" value="1"/>
</dbReference>
<feature type="transmembrane region" description="Helical" evidence="8">
    <location>
        <begin position="55"/>
        <end position="76"/>
    </location>
</feature>
<feature type="transmembrane region" description="Helical" evidence="8">
    <location>
        <begin position="211"/>
        <end position="232"/>
    </location>
</feature>
<reference evidence="9" key="1">
    <citation type="submission" date="2023-06" db="EMBL/GenBank/DDBJ databases">
        <authorList>
            <person name="Delattre M."/>
        </authorList>
    </citation>
    <scope>NUCLEOTIDE SEQUENCE</scope>
    <source>
        <strain evidence="9">AF72</strain>
    </source>
</reference>
<keyword evidence="5 8" id="KW-1133">Transmembrane helix</keyword>
<feature type="transmembrane region" description="Helical" evidence="8">
    <location>
        <begin position="239"/>
        <end position="261"/>
    </location>
</feature>
<name>A0AA36GAA7_9BILA</name>
<dbReference type="PANTHER" id="PTHR11616">
    <property type="entry name" value="SODIUM/CHLORIDE DEPENDENT TRANSPORTER"/>
    <property type="match status" value="1"/>
</dbReference>
<feature type="transmembrane region" description="Helical" evidence="8">
    <location>
        <begin position="281"/>
        <end position="306"/>
    </location>
</feature>
<keyword evidence="6 8" id="KW-0472">Membrane</keyword>
<evidence type="ECO:0000256" key="4">
    <source>
        <dbReference type="ARBA" id="ARBA00022847"/>
    </source>
</evidence>
<feature type="transmembrane region" description="Helical" evidence="8">
    <location>
        <begin position="318"/>
        <end position="341"/>
    </location>
</feature>
<organism evidence="9 10">
    <name type="scientific">Mesorhabditis spiculigera</name>
    <dbReference type="NCBI Taxonomy" id="96644"/>
    <lineage>
        <taxon>Eukaryota</taxon>
        <taxon>Metazoa</taxon>
        <taxon>Ecdysozoa</taxon>
        <taxon>Nematoda</taxon>
        <taxon>Chromadorea</taxon>
        <taxon>Rhabditida</taxon>
        <taxon>Rhabditina</taxon>
        <taxon>Rhabditomorpha</taxon>
        <taxon>Rhabditoidea</taxon>
        <taxon>Rhabditidae</taxon>
        <taxon>Mesorhabditinae</taxon>
        <taxon>Mesorhabditis</taxon>
    </lineage>
</organism>
<feature type="binding site" evidence="7">
    <location>
        <position position="42"/>
    </location>
    <ligand>
        <name>Na(+)</name>
        <dbReference type="ChEBI" id="CHEBI:29101"/>
        <label>1</label>
    </ligand>
</feature>
<dbReference type="InterPro" id="IPR037272">
    <property type="entry name" value="SNS_sf"/>
</dbReference>
<protein>
    <submittedName>
        <fullName evidence="9">Uncharacterized protein</fullName>
    </submittedName>
</protein>
<keyword evidence="4" id="KW-0769">Symport</keyword>
<feature type="non-terminal residue" evidence="9">
    <location>
        <position position="1"/>
    </location>
</feature>
<dbReference type="GO" id="GO:0046872">
    <property type="term" value="F:metal ion binding"/>
    <property type="evidence" value="ECO:0007669"/>
    <property type="project" value="UniProtKB-KW"/>
</dbReference>
<dbReference type="SUPFAM" id="SSF161070">
    <property type="entry name" value="SNF-like"/>
    <property type="match status" value="1"/>
</dbReference>
<gene>
    <name evidence="9" type="ORF">MSPICULIGERA_LOCUS16544</name>
</gene>
<proteinExistence type="predicted"/>
<keyword evidence="7" id="KW-0915">Sodium</keyword>
<feature type="transmembrane region" description="Helical" evidence="8">
    <location>
        <begin position="476"/>
        <end position="507"/>
    </location>
</feature>
<comment type="caution">
    <text evidence="9">The sequence shown here is derived from an EMBL/GenBank/DDBJ whole genome shotgun (WGS) entry which is preliminary data.</text>
</comment>
<evidence type="ECO:0000256" key="3">
    <source>
        <dbReference type="ARBA" id="ARBA00022692"/>
    </source>
</evidence>
<dbReference type="GO" id="GO:0005283">
    <property type="term" value="F:amino acid:sodium symporter activity"/>
    <property type="evidence" value="ECO:0007669"/>
    <property type="project" value="TreeGrafter"/>
</dbReference>
<sequence>MWFEERSWSNMKSDLVEEWRDLWSLKVEFTVTAAAYVCATTNFLNLPKLILENGGVAFVSAYGAALLLCVIPIIILELAVGQLTGRAPVGAFFTLCPISKGVGVAQTLLCIVVLATMTRYLGMLLLFFYYLFWSLKEERQDLPWLKCRGFPEFIASGAACRDAGQLTNLTVDAHTKLQTLNQESSMMHFLNTIDPASSSIAEFVDFNFSVLFSHAAVWIGVFLIICFGVRFIGKAVPILLIGAFSTMLALVIRALTVEGLSEIVNVYWKATDWTRLQDYTVWALAAEQALMACGVGFGVFITMGSYNKRTNNLVGDSFVIVFAHCVFTIMQVATVIGLVGYVSARTGLPPSELMAKGEQQLYYILAYFSHLPHYVLWSGIFLFSSIVVLYNIFALLSLSILSTLEDALGERGFSEMNLDKVKLANHDLFPAGRHAYELAVGSLRYITVWVILASELFAVAWIYCSHRLGNDLHYIISPACCWCFGHFLLFFTYLLPAVPIGIAVLNARHYDFSAYSPAVHAWPWSEWVGAAVALIPLLPIALFAIAALLGALCYSTLDESKRARLSKTVSHRVRRFSSEHSAAMQAASHARFADAPGYRDVPMGFRDAPGYRLLPQAPLAEPEPFNEAR</sequence>
<evidence type="ECO:0000256" key="5">
    <source>
        <dbReference type="ARBA" id="ARBA00022989"/>
    </source>
</evidence>
<keyword evidence="7" id="KW-0479">Metal-binding</keyword>
<dbReference type="EMBL" id="CATQJA010002653">
    <property type="protein sequence ID" value="CAJ0578285.1"/>
    <property type="molecule type" value="Genomic_DNA"/>
</dbReference>
<dbReference type="AlphaFoldDB" id="A0AA36GAA7"/>
<evidence type="ECO:0000256" key="7">
    <source>
        <dbReference type="PIRSR" id="PIRSR600175-1"/>
    </source>
</evidence>
<feature type="transmembrane region" description="Helical" evidence="8">
    <location>
        <begin position="446"/>
        <end position="464"/>
    </location>
</feature>
<feature type="transmembrane region" description="Helical" evidence="8">
    <location>
        <begin position="527"/>
        <end position="557"/>
    </location>
</feature>
<feature type="transmembrane region" description="Helical" evidence="8">
    <location>
        <begin position="108"/>
        <end position="132"/>
    </location>
</feature>
<keyword evidence="10" id="KW-1185">Reference proteome</keyword>
<keyword evidence="2" id="KW-0813">Transport</keyword>
<dbReference type="GO" id="GO:0015179">
    <property type="term" value="F:L-amino acid transmembrane transporter activity"/>
    <property type="evidence" value="ECO:0007669"/>
    <property type="project" value="TreeGrafter"/>
</dbReference>
<accession>A0AA36GAA7</accession>
<comment type="subcellular location">
    <subcellularLocation>
        <location evidence="1">Membrane</location>
        <topology evidence="1">Multi-pass membrane protein</topology>
    </subcellularLocation>
</comment>
<dbReference type="PANTHER" id="PTHR11616:SF295">
    <property type="entry name" value="SODIUM: NEUROTRANSMITTER SYMPORTER FAMILY"/>
    <property type="match status" value="1"/>
</dbReference>
<dbReference type="InterPro" id="IPR000175">
    <property type="entry name" value="Na/ntran_symport"/>
</dbReference>
<keyword evidence="3 8" id="KW-0812">Transmembrane</keyword>
<dbReference type="PROSITE" id="PS50267">
    <property type="entry name" value="NA_NEUROTRAN_SYMP_3"/>
    <property type="match status" value="1"/>
</dbReference>
<evidence type="ECO:0000313" key="10">
    <source>
        <dbReference type="Proteomes" id="UP001177023"/>
    </source>
</evidence>